<reference evidence="3" key="1">
    <citation type="submission" date="2021-09" db="EMBL/GenBank/DDBJ databases">
        <authorList>
            <consortium name="AG Swart"/>
            <person name="Singh M."/>
            <person name="Singh A."/>
            <person name="Seah K."/>
            <person name="Emmerich C."/>
        </authorList>
    </citation>
    <scope>NUCLEOTIDE SEQUENCE</scope>
    <source>
        <strain evidence="3">ATCC30299</strain>
    </source>
</reference>
<feature type="coiled-coil region" evidence="1">
    <location>
        <begin position="88"/>
        <end position="311"/>
    </location>
</feature>
<gene>
    <name evidence="3" type="ORF">BSTOLATCC_MIC27287</name>
</gene>
<keyword evidence="1" id="KW-0175">Coiled coil</keyword>
<protein>
    <submittedName>
        <fullName evidence="3">Uncharacterized protein</fullName>
    </submittedName>
</protein>
<organism evidence="3 4">
    <name type="scientific">Blepharisma stoltei</name>
    <dbReference type="NCBI Taxonomy" id="1481888"/>
    <lineage>
        <taxon>Eukaryota</taxon>
        <taxon>Sar</taxon>
        <taxon>Alveolata</taxon>
        <taxon>Ciliophora</taxon>
        <taxon>Postciliodesmatophora</taxon>
        <taxon>Heterotrichea</taxon>
        <taxon>Heterotrichida</taxon>
        <taxon>Blepharismidae</taxon>
        <taxon>Blepharisma</taxon>
    </lineage>
</organism>
<accession>A0AAU9J4G4</accession>
<dbReference type="Proteomes" id="UP001162131">
    <property type="component" value="Unassembled WGS sequence"/>
</dbReference>
<sequence>MNIDISTGPINTPKDPQNSSNLEIPISNPDTTSFIKEETFPNKFPFPLEDLPEDTHISYFNQRVSSLLSPRDKNIVIAPSFNFSAEQENIWENEIENLNDKLNESAQTILSLRSEYSKLQSLYEESKSEYENDAKSNKIMIENLCKECQEQKNKIQDLRMKIQKLTAENEKLQFENTENGITLSEKEQIIQDFENEISKLSYTHRSEIDSLNSKIPLLDDEYKIKLKACEEENQAKLKEYEAKIKELTSDFSKLSETHRTEIDSLNRNMLLIEEEHKEKLKTVEEGAKIKIKELEETIKVLKIENEELKKQQLTSQNLNSSFSSSKDNFTFSFHSNYTDLSEATRESKGYSALSEREYEFTPIRLEKDALEERVRSLEIQLNWYRAKFGYKSKEAIIQKPEHLILDEYKPKRKQLETVKEELKTNPKNKKIDEIVSMFRKNPK</sequence>
<comment type="caution">
    <text evidence="3">The sequence shown here is derived from an EMBL/GenBank/DDBJ whole genome shotgun (WGS) entry which is preliminary data.</text>
</comment>
<evidence type="ECO:0000256" key="1">
    <source>
        <dbReference type="SAM" id="Coils"/>
    </source>
</evidence>
<proteinExistence type="predicted"/>
<evidence type="ECO:0000313" key="3">
    <source>
        <dbReference type="EMBL" id="CAG9320704.1"/>
    </source>
</evidence>
<keyword evidence="4" id="KW-1185">Reference proteome</keyword>
<dbReference type="AlphaFoldDB" id="A0AAU9J4G4"/>
<evidence type="ECO:0000256" key="2">
    <source>
        <dbReference type="SAM" id="MobiDB-lite"/>
    </source>
</evidence>
<name>A0AAU9J4G4_9CILI</name>
<dbReference type="EMBL" id="CAJZBQ010000027">
    <property type="protein sequence ID" value="CAG9320704.1"/>
    <property type="molecule type" value="Genomic_DNA"/>
</dbReference>
<feature type="region of interest" description="Disordered" evidence="2">
    <location>
        <begin position="1"/>
        <end position="24"/>
    </location>
</feature>
<evidence type="ECO:0000313" key="4">
    <source>
        <dbReference type="Proteomes" id="UP001162131"/>
    </source>
</evidence>